<evidence type="ECO:0000313" key="5">
    <source>
        <dbReference type="Proteomes" id="UP001598448"/>
    </source>
</evidence>
<dbReference type="InterPro" id="IPR012347">
    <property type="entry name" value="Ferritin-like"/>
</dbReference>
<dbReference type="InterPro" id="IPR005183">
    <property type="entry name" value="DUF305_CopM-like"/>
</dbReference>
<accession>A0ABW6FJU3</accession>
<evidence type="ECO:0000256" key="2">
    <source>
        <dbReference type="SAM" id="SignalP"/>
    </source>
</evidence>
<dbReference type="PROSITE" id="PS51257">
    <property type="entry name" value="PROKAR_LIPOPROTEIN"/>
    <property type="match status" value="1"/>
</dbReference>
<sequence length="227" mass="24011">MLIRPQTTRSRGPRIARAAVPVAWAAVAALGLGACDSGGGTDAPKAKAGGGPSVVAPGRPGEPAKTMSAQEAAKSLPDGSPNGADYRYAHRMIEHHGQALVMTELAPKRARSTRVKRLAERIAAAQGPEIDAMRGWLGNNDGDRHKGGHDHTAMPGMATGKELARLRRAEGEDFDRLFLKLMTVHHEGAVTMATEVLAQGNNVQVEEMATDVIAQQSAEIGRMRDMG</sequence>
<feature type="domain" description="DUF305" evidence="3">
    <location>
        <begin position="85"/>
        <end position="226"/>
    </location>
</feature>
<keyword evidence="2" id="KW-0732">Signal</keyword>
<feature type="chain" id="PRO_5046873946" evidence="2">
    <location>
        <begin position="26"/>
        <end position="227"/>
    </location>
</feature>
<organism evidence="4 5">
    <name type="scientific">Streptomyces albidochromogenes</name>
    <dbReference type="NCBI Taxonomy" id="329524"/>
    <lineage>
        <taxon>Bacteria</taxon>
        <taxon>Bacillati</taxon>
        <taxon>Actinomycetota</taxon>
        <taxon>Actinomycetes</taxon>
        <taxon>Kitasatosporales</taxon>
        <taxon>Streptomycetaceae</taxon>
        <taxon>Streptomyces</taxon>
    </lineage>
</organism>
<feature type="region of interest" description="Disordered" evidence="1">
    <location>
        <begin position="42"/>
        <end position="85"/>
    </location>
</feature>
<evidence type="ECO:0000313" key="4">
    <source>
        <dbReference type="EMBL" id="MFD5099951.1"/>
    </source>
</evidence>
<keyword evidence="5" id="KW-1185">Reference proteome</keyword>
<evidence type="ECO:0000256" key="1">
    <source>
        <dbReference type="SAM" id="MobiDB-lite"/>
    </source>
</evidence>
<feature type="signal peptide" evidence="2">
    <location>
        <begin position="1"/>
        <end position="25"/>
    </location>
</feature>
<dbReference type="PANTHER" id="PTHR36933:SF1">
    <property type="entry name" value="SLL0788 PROTEIN"/>
    <property type="match status" value="1"/>
</dbReference>
<dbReference type="Gene3D" id="1.20.1260.10">
    <property type="match status" value="1"/>
</dbReference>
<proteinExistence type="predicted"/>
<reference evidence="4 5" key="1">
    <citation type="submission" date="2024-09" db="EMBL/GenBank/DDBJ databases">
        <title>The Natural Products Discovery Center: Release of the First 8490 Sequenced Strains for Exploring Actinobacteria Biosynthetic Diversity.</title>
        <authorList>
            <person name="Kalkreuter E."/>
            <person name="Kautsar S.A."/>
            <person name="Yang D."/>
            <person name="Bader C.D."/>
            <person name="Teijaro C.N."/>
            <person name="Fluegel L."/>
            <person name="Davis C.M."/>
            <person name="Simpson J.R."/>
            <person name="Lauterbach L."/>
            <person name="Steele A.D."/>
            <person name="Gui C."/>
            <person name="Meng S."/>
            <person name="Li G."/>
            <person name="Viehrig K."/>
            <person name="Ye F."/>
            <person name="Su P."/>
            <person name="Kiefer A.F."/>
            <person name="Nichols A."/>
            <person name="Cepeda A.J."/>
            <person name="Yan W."/>
            <person name="Fan B."/>
            <person name="Jiang Y."/>
            <person name="Adhikari A."/>
            <person name="Zheng C.-J."/>
            <person name="Schuster L."/>
            <person name="Cowan T.M."/>
            <person name="Smanski M.J."/>
            <person name="Chevrette M.G."/>
            <person name="De Carvalho L.P.S."/>
            <person name="Shen B."/>
        </authorList>
    </citation>
    <scope>NUCLEOTIDE SEQUENCE [LARGE SCALE GENOMIC DNA]</scope>
    <source>
        <strain evidence="4 5">NPDC058348</strain>
    </source>
</reference>
<evidence type="ECO:0000259" key="3">
    <source>
        <dbReference type="Pfam" id="PF03713"/>
    </source>
</evidence>
<dbReference type="EMBL" id="JBHXIJ010000076">
    <property type="protein sequence ID" value="MFD5099951.1"/>
    <property type="molecule type" value="Genomic_DNA"/>
</dbReference>
<protein>
    <submittedName>
        <fullName evidence="4">DUF305 domain-containing protein</fullName>
    </submittedName>
</protein>
<dbReference type="PANTHER" id="PTHR36933">
    <property type="entry name" value="SLL0788 PROTEIN"/>
    <property type="match status" value="1"/>
</dbReference>
<gene>
    <name evidence="4" type="ORF">ACFWJN_13435</name>
</gene>
<comment type="caution">
    <text evidence="4">The sequence shown here is derived from an EMBL/GenBank/DDBJ whole genome shotgun (WGS) entry which is preliminary data.</text>
</comment>
<name>A0ABW6FJU3_9ACTN</name>
<dbReference type="RefSeq" id="WP_386713419.1">
    <property type="nucleotide sequence ID" value="NZ_JBHXIJ010000076.1"/>
</dbReference>
<dbReference type="Pfam" id="PF03713">
    <property type="entry name" value="DUF305"/>
    <property type="match status" value="1"/>
</dbReference>
<dbReference type="Proteomes" id="UP001598448">
    <property type="component" value="Unassembled WGS sequence"/>
</dbReference>